<evidence type="ECO:0000256" key="1">
    <source>
        <dbReference type="ARBA" id="ARBA00038396"/>
    </source>
</evidence>
<dbReference type="PRINTS" id="PR00420">
    <property type="entry name" value="RNGMNOXGNASE"/>
</dbReference>
<dbReference type="Gene3D" id="3.50.50.60">
    <property type="entry name" value="FAD/NAD(P)-binding domain"/>
    <property type="match status" value="1"/>
</dbReference>
<dbReference type="AlphaFoldDB" id="A0A919T2E4"/>
<dbReference type="EMBL" id="BOQP01000085">
    <property type="protein sequence ID" value="GIM85402.1"/>
    <property type="molecule type" value="Genomic_DNA"/>
</dbReference>
<comment type="caution">
    <text evidence="3">The sequence shown here is derived from an EMBL/GenBank/DDBJ whole genome shotgun (WGS) entry which is preliminary data.</text>
</comment>
<organism evidence="3 4">
    <name type="scientific">Winogradskya consettensis</name>
    <dbReference type="NCBI Taxonomy" id="113560"/>
    <lineage>
        <taxon>Bacteria</taxon>
        <taxon>Bacillati</taxon>
        <taxon>Actinomycetota</taxon>
        <taxon>Actinomycetes</taxon>
        <taxon>Micromonosporales</taxon>
        <taxon>Micromonosporaceae</taxon>
        <taxon>Winogradskya</taxon>
    </lineage>
</organism>
<dbReference type="SUPFAM" id="SSF51905">
    <property type="entry name" value="FAD/NAD(P)-binding domain"/>
    <property type="match status" value="1"/>
</dbReference>
<gene>
    <name evidence="3" type="ORF">Aco04nite_96120</name>
</gene>
<dbReference type="RefSeq" id="WP_213003840.1">
    <property type="nucleotide sequence ID" value="NZ_BAAATW010000002.1"/>
</dbReference>
<dbReference type="PANTHER" id="PTHR43747:SF1">
    <property type="entry name" value="SLR1998 PROTEIN"/>
    <property type="match status" value="1"/>
</dbReference>
<dbReference type="InterPro" id="IPR050816">
    <property type="entry name" value="Flavin-dep_Halogenase_NPB"/>
</dbReference>
<keyword evidence="4" id="KW-1185">Reference proteome</keyword>
<proteinExistence type="inferred from homology"/>
<sequence length="445" mass="49254">MAESAQPHATRFDVIVIGAGPAGSTTAATLAKEGRSVLVLERRAFPRFHIGESMLPPTMLILKEMGALERVMARGYPVKLGAEFTGGRQGRFGRIPFAGQGPGRQHATFQTERADYDKVLCDFAGDCGATVLHEAVVGDLVIEDGRVVGVQYEHEGGTHTAYASYVVDAAGRSSKAAQTFGLRRSGDRRRMVAVFRHFGDLDESRNPGTEGDIQIGEHLDGWVWAIPIGKDRISVGACMPREVLQRAEDREALYTDHVSRVGRIQERLAGTRPLIDVTVETDYMYYADEVAGPGWFMVGDSGCFFDPIFSAGVFLAMVTGRRAARTIGTLLDDPALETGLQQEYSRFYKTGYDMYARLIYAYYEAGYSLRGLLKNAGFDISGDELGDNKWVARLVSGDFWNPRNVLVQYLRGQERFDTFAEFEPLWGCPFYEDLNIAEEAEELVS</sequence>
<protein>
    <submittedName>
        <fullName evidence="3">Hydroxylase</fullName>
    </submittedName>
</protein>
<dbReference type="Proteomes" id="UP000680865">
    <property type="component" value="Unassembled WGS sequence"/>
</dbReference>
<dbReference type="Pfam" id="PF01494">
    <property type="entry name" value="FAD_binding_3"/>
    <property type="match status" value="1"/>
</dbReference>
<comment type="similarity">
    <text evidence="1">Belongs to the flavin-dependent halogenase family. Bacterial tryptophan halogenase subfamily.</text>
</comment>
<evidence type="ECO:0000259" key="2">
    <source>
        <dbReference type="Pfam" id="PF01494"/>
    </source>
</evidence>
<accession>A0A919T2E4</accession>
<dbReference type="InterPro" id="IPR002938">
    <property type="entry name" value="FAD-bd"/>
</dbReference>
<feature type="domain" description="FAD-binding" evidence="2">
    <location>
        <begin position="12"/>
        <end position="339"/>
    </location>
</feature>
<evidence type="ECO:0000313" key="4">
    <source>
        <dbReference type="Proteomes" id="UP000680865"/>
    </source>
</evidence>
<dbReference type="InterPro" id="IPR036188">
    <property type="entry name" value="FAD/NAD-bd_sf"/>
</dbReference>
<dbReference type="GO" id="GO:0071949">
    <property type="term" value="F:FAD binding"/>
    <property type="evidence" value="ECO:0007669"/>
    <property type="project" value="InterPro"/>
</dbReference>
<dbReference type="PANTHER" id="PTHR43747">
    <property type="entry name" value="FAD-BINDING PROTEIN"/>
    <property type="match status" value="1"/>
</dbReference>
<name>A0A919T2E4_9ACTN</name>
<reference evidence="3" key="1">
    <citation type="submission" date="2021-03" db="EMBL/GenBank/DDBJ databases">
        <title>Whole genome shotgun sequence of Actinoplanes consettensis NBRC 14913.</title>
        <authorList>
            <person name="Komaki H."/>
            <person name="Tamura T."/>
        </authorList>
    </citation>
    <scope>NUCLEOTIDE SEQUENCE</scope>
    <source>
        <strain evidence="3">NBRC 14913</strain>
    </source>
</reference>
<evidence type="ECO:0000313" key="3">
    <source>
        <dbReference type="EMBL" id="GIM85402.1"/>
    </source>
</evidence>